<feature type="domain" description="EamA" evidence="7">
    <location>
        <begin position="42"/>
        <end position="172"/>
    </location>
</feature>
<keyword evidence="3 6" id="KW-0812">Transmembrane</keyword>
<comment type="caution">
    <text evidence="8">The sequence shown here is derived from an EMBL/GenBank/DDBJ whole genome shotgun (WGS) entry which is preliminary data.</text>
</comment>
<dbReference type="InterPro" id="IPR000620">
    <property type="entry name" value="EamA_dom"/>
</dbReference>
<evidence type="ECO:0000259" key="7">
    <source>
        <dbReference type="Pfam" id="PF00892"/>
    </source>
</evidence>
<dbReference type="InterPro" id="IPR050638">
    <property type="entry name" value="AA-Vitamin_Transporters"/>
</dbReference>
<feature type="transmembrane region" description="Helical" evidence="6">
    <location>
        <begin position="280"/>
        <end position="299"/>
    </location>
</feature>
<evidence type="ECO:0000256" key="6">
    <source>
        <dbReference type="SAM" id="Phobius"/>
    </source>
</evidence>
<gene>
    <name evidence="8" type="ORF">SAMN04487926_1607</name>
</gene>
<evidence type="ECO:0000256" key="2">
    <source>
        <dbReference type="ARBA" id="ARBA00022475"/>
    </source>
</evidence>
<keyword evidence="9" id="KW-1185">Reference proteome</keyword>
<feature type="transmembrane region" description="Helical" evidence="6">
    <location>
        <begin position="305"/>
        <end position="324"/>
    </location>
</feature>
<comment type="subcellular location">
    <subcellularLocation>
        <location evidence="1">Cell membrane</location>
        <topology evidence="1">Multi-pass membrane protein</topology>
    </subcellularLocation>
</comment>
<dbReference type="EMBL" id="FNDI01000060">
    <property type="protein sequence ID" value="SDJ53588.1"/>
    <property type="molecule type" value="Genomic_DNA"/>
</dbReference>
<dbReference type="GO" id="GO:0005886">
    <property type="term" value="C:plasma membrane"/>
    <property type="evidence" value="ECO:0007669"/>
    <property type="project" value="UniProtKB-SubCell"/>
</dbReference>
<name>A0A7Z7BLP5_9BURK</name>
<dbReference type="PANTHER" id="PTHR32322">
    <property type="entry name" value="INNER MEMBRANE TRANSPORTER"/>
    <property type="match status" value="1"/>
</dbReference>
<feature type="transmembrane region" description="Helical" evidence="6">
    <location>
        <begin position="249"/>
        <end position="268"/>
    </location>
</feature>
<evidence type="ECO:0000256" key="4">
    <source>
        <dbReference type="ARBA" id="ARBA00022989"/>
    </source>
</evidence>
<dbReference type="Proteomes" id="UP000198900">
    <property type="component" value="Unassembled WGS sequence"/>
</dbReference>
<dbReference type="InterPro" id="IPR037185">
    <property type="entry name" value="EmrE-like"/>
</dbReference>
<evidence type="ECO:0000313" key="9">
    <source>
        <dbReference type="Proteomes" id="UP000198900"/>
    </source>
</evidence>
<dbReference type="AlphaFoldDB" id="A0A7Z7BLP5"/>
<feature type="transmembrane region" description="Helical" evidence="6">
    <location>
        <begin position="133"/>
        <end position="150"/>
    </location>
</feature>
<evidence type="ECO:0000313" key="8">
    <source>
        <dbReference type="EMBL" id="SDJ53588.1"/>
    </source>
</evidence>
<accession>A0A7Z7BLP5</accession>
<evidence type="ECO:0000256" key="1">
    <source>
        <dbReference type="ARBA" id="ARBA00004651"/>
    </source>
</evidence>
<keyword evidence="2" id="KW-1003">Cell membrane</keyword>
<dbReference type="Pfam" id="PF00892">
    <property type="entry name" value="EamA"/>
    <property type="match status" value="2"/>
</dbReference>
<feature type="transmembrane region" description="Helical" evidence="6">
    <location>
        <begin position="69"/>
        <end position="89"/>
    </location>
</feature>
<feature type="transmembrane region" description="Helical" evidence="6">
    <location>
        <begin position="155"/>
        <end position="173"/>
    </location>
</feature>
<feature type="transmembrane region" description="Helical" evidence="6">
    <location>
        <begin position="218"/>
        <end position="237"/>
    </location>
</feature>
<feature type="domain" description="EamA" evidence="7">
    <location>
        <begin position="188"/>
        <end position="321"/>
    </location>
</feature>
<keyword evidence="4 6" id="KW-1133">Transmembrane helix</keyword>
<evidence type="ECO:0000256" key="5">
    <source>
        <dbReference type="ARBA" id="ARBA00023136"/>
    </source>
</evidence>
<feature type="transmembrane region" description="Helical" evidence="6">
    <location>
        <begin position="101"/>
        <end position="121"/>
    </location>
</feature>
<evidence type="ECO:0000256" key="3">
    <source>
        <dbReference type="ARBA" id="ARBA00022692"/>
    </source>
</evidence>
<protein>
    <submittedName>
        <fullName evidence="8">Permease of the drug/metabolite transporter (DMT) superfamily</fullName>
    </submittedName>
</protein>
<dbReference type="SUPFAM" id="SSF103481">
    <property type="entry name" value="Multidrug resistance efflux transporter EmrE"/>
    <property type="match status" value="2"/>
</dbReference>
<feature type="transmembrane region" description="Helical" evidence="6">
    <location>
        <begin position="185"/>
        <end position="206"/>
    </location>
</feature>
<sequence length="344" mass="36808">MWCFGVSQTQAQGTVQFDAQSGSRTKACTPILLTNMTQGRASLLLVLIALCWGLSWPIGKLLLRDLPPLWIVFLRSAVGALALLVLCIARGRLVIPKRSDLPVVISVSVLHMVTSSALVSIGLKFVTAGRSAVLAYTTPIWVIPGAYLLLGEKVGWLSILSALLGVAGLVALFDPQRFSWSDPHALYGNGLVLLAALFWAMSILYNRAHKWVTPPFELTFWQSLLATILLFPVAIFFEGVPSLTLPARAIGLLLYGGVFGIALGYWALTTVNRAIPSTMTSLGLLLVPVFGIACSWLLLGEKPAFPLIAATALIITSVGLNTLAGGKPATSASESPRDSIDRKM</sequence>
<feature type="transmembrane region" description="Helical" evidence="6">
    <location>
        <begin position="43"/>
        <end position="63"/>
    </location>
</feature>
<keyword evidence="5 6" id="KW-0472">Membrane</keyword>
<dbReference type="PANTHER" id="PTHR32322:SF18">
    <property type="entry name" value="S-ADENOSYLMETHIONINE_S-ADENOSYLHOMOCYSTEINE TRANSPORTER"/>
    <property type="match status" value="1"/>
</dbReference>
<proteinExistence type="predicted"/>
<organism evidence="8 9">
    <name type="scientific">Paraburkholderia steynii</name>
    <dbReference type="NCBI Taxonomy" id="1245441"/>
    <lineage>
        <taxon>Bacteria</taxon>
        <taxon>Pseudomonadati</taxon>
        <taxon>Pseudomonadota</taxon>
        <taxon>Betaproteobacteria</taxon>
        <taxon>Burkholderiales</taxon>
        <taxon>Burkholderiaceae</taxon>
        <taxon>Paraburkholderia</taxon>
    </lineage>
</organism>
<reference evidence="8" key="1">
    <citation type="submission" date="2016-10" db="EMBL/GenBank/DDBJ databases">
        <authorList>
            <person name="Varghese N."/>
            <person name="Submissions S."/>
        </authorList>
    </citation>
    <scope>NUCLEOTIDE SEQUENCE [LARGE SCALE GENOMIC DNA]</scope>
    <source>
        <strain evidence="8">YR281</strain>
    </source>
</reference>